<dbReference type="Proteomes" id="UP000189627">
    <property type="component" value="Chromosome 1"/>
</dbReference>
<proteinExistence type="predicted"/>
<organism evidence="3 4">
    <name type="scientific">Cupriavidus necator</name>
    <name type="common">Alcaligenes eutrophus</name>
    <name type="synonym">Ralstonia eutropha</name>
    <dbReference type="NCBI Taxonomy" id="106590"/>
    <lineage>
        <taxon>Bacteria</taxon>
        <taxon>Pseudomonadati</taxon>
        <taxon>Pseudomonadota</taxon>
        <taxon>Betaproteobacteria</taxon>
        <taxon>Burkholderiales</taxon>
        <taxon>Burkholderiaceae</taxon>
        <taxon>Cupriavidus</taxon>
    </lineage>
</organism>
<keyword evidence="3" id="KW-0238">DNA-binding</keyword>
<dbReference type="GO" id="GO:0003677">
    <property type="term" value="F:DNA binding"/>
    <property type="evidence" value="ECO:0007669"/>
    <property type="project" value="UniProtKB-KW"/>
</dbReference>
<evidence type="ECO:0000259" key="2">
    <source>
        <dbReference type="Pfam" id="PF12728"/>
    </source>
</evidence>
<dbReference type="Pfam" id="PF12728">
    <property type="entry name" value="HTH_17"/>
    <property type="match status" value="1"/>
</dbReference>
<dbReference type="RefSeq" id="WP_078197957.1">
    <property type="nucleotide sequence ID" value="NZ_CP017757.2"/>
</dbReference>
<accession>A0A1U9USK2</accession>
<feature type="region of interest" description="Disordered" evidence="1">
    <location>
        <begin position="66"/>
        <end position="92"/>
    </location>
</feature>
<evidence type="ECO:0000313" key="4">
    <source>
        <dbReference type="Proteomes" id="UP000189627"/>
    </source>
</evidence>
<dbReference type="KEGG" id="cuh:BJN34_17425"/>
<evidence type="ECO:0000313" key="3">
    <source>
        <dbReference type="EMBL" id="AQV95664.1"/>
    </source>
</evidence>
<feature type="region of interest" description="Disordered" evidence="1">
    <location>
        <begin position="110"/>
        <end position="153"/>
    </location>
</feature>
<dbReference type="SUPFAM" id="SSF46955">
    <property type="entry name" value="Putative DNA-binding domain"/>
    <property type="match status" value="1"/>
</dbReference>
<feature type="compositionally biased region" description="Basic and acidic residues" evidence="1">
    <location>
        <begin position="144"/>
        <end position="153"/>
    </location>
</feature>
<sequence>MSVTPFTPMTKEDVADVIGVSIRTIENLVKAGRMPAPGHIGGRVLWHPGVFYAWLDKALRTSCCVTEAPEGSAPPQEEPDMARTGPWAGDTVQHADAPASAMSHVAKDCADMGHKSSAASKPRAAKAPKLSAVERMKAHQARKLRLDDSNDPG</sequence>
<dbReference type="EMBL" id="CP017757">
    <property type="protein sequence ID" value="AQV95664.1"/>
    <property type="molecule type" value="Genomic_DNA"/>
</dbReference>
<name>A0A1U9USK2_CUPNE</name>
<reference evidence="4" key="1">
    <citation type="submission" date="2017-02" db="EMBL/GenBank/DDBJ databases">
        <title>Complete genome sequence of Cupriavidus necator strain NH9, a 3-chlorobenzoate degrader.</title>
        <authorList>
            <person name="Moriuchi R."/>
            <person name="Dohra H."/>
            <person name="Ogawa N."/>
        </authorList>
    </citation>
    <scope>NUCLEOTIDE SEQUENCE [LARGE SCALE GENOMIC DNA]</scope>
    <source>
        <strain evidence="4">NH9</strain>
    </source>
</reference>
<dbReference type="AlphaFoldDB" id="A0A1U9USK2"/>
<gene>
    <name evidence="3" type="ORF">BJN34_17425</name>
</gene>
<dbReference type="InterPro" id="IPR041657">
    <property type="entry name" value="HTH_17"/>
</dbReference>
<feature type="domain" description="Helix-turn-helix" evidence="2">
    <location>
        <begin position="9"/>
        <end position="55"/>
    </location>
</feature>
<feature type="compositionally biased region" description="Low complexity" evidence="1">
    <location>
        <begin position="115"/>
        <end position="131"/>
    </location>
</feature>
<evidence type="ECO:0000256" key="1">
    <source>
        <dbReference type="SAM" id="MobiDB-lite"/>
    </source>
</evidence>
<dbReference type="InterPro" id="IPR009061">
    <property type="entry name" value="DNA-bd_dom_put_sf"/>
</dbReference>
<protein>
    <submittedName>
        <fullName evidence="3">DNA-binding protein</fullName>
    </submittedName>
</protein>